<dbReference type="KEGG" id="sari:H5J25_15675"/>
<feature type="domain" description="Beta-lactamase-related" evidence="1">
    <location>
        <begin position="19"/>
        <end position="383"/>
    </location>
</feature>
<dbReference type="Gene3D" id="3.40.710.10">
    <property type="entry name" value="DD-peptidase/beta-lactamase superfamily"/>
    <property type="match status" value="1"/>
</dbReference>
<dbReference type="Proteomes" id="UP000595894">
    <property type="component" value="Chromosome"/>
</dbReference>
<dbReference type="EMBL" id="CP061035">
    <property type="protein sequence ID" value="QQV76824.1"/>
    <property type="molecule type" value="Genomic_DNA"/>
</dbReference>
<dbReference type="InterPro" id="IPR050789">
    <property type="entry name" value="Diverse_Enzym_Activities"/>
</dbReference>
<protein>
    <submittedName>
        <fullName evidence="2">Beta-lactamase family protein</fullName>
    </submittedName>
</protein>
<organism evidence="2 3">
    <name type="scientific">Sphingomonas aliaeris</name>
    <dbReference type="NCBI Taxonomy" id="2759526"/>
    <lineage>
        <taxon>Bacteria</taxon>
        <taxon>Pseudomonadati</taxon>
        <taxon>Pseudomonadota</taxon>
        <taxon>Alphaproteobacteria</taxon>
        <taxon>Sphingomonadales</taxon>
        <taxon>Sphingomonadaceae</taxon>
        <taxon>Sphingomonas</taxon>
    </lineage>
</organism>
<evidence type="ECO:0000313" key="2">
    <source>
        <dbReference type="EMBL" id="QQV76824.1"/>
    </source>
</evidence>
<evidence type="ECO:0000259" key="1">
    <source>
        <dbReference type="Pfam" id="PF00144"/>
    </source>
</evidence>
<sequence length="405" mass="43905">MRRGTPEEAGLIPAGLDAVDAAVQAQIDAGVIAGAVTVVARHGVVARIGTPGYKDIARGEVMAEDTIFRIFSMTKPITGTAMMILHDEGLWHPDDPIAKHLPELSNLQVFVGEADDGTPILAPVDRAPTIMDLMTHRAGFAYGVAIGEPADRIEAMYRDAQVLQANDLTDMIARLARLPLAYQPGTRWRYSLSMDVQGAIVERLSGQTLAEFIRSRIFTPLGMVDTAFFVAPDKRQRLATLYLKMGDMPLTAIDNPLRPDPEAEPRMAMGGGGLFSTAVDYARYTQMLLNGGELDGVRIVSAQGVREQMTNRLPNDMLEARFVAGHQAFRPGFGYGYNGVVFTDPALAGIPVGRGTYHWDGAAGTWFWVDPENDVLFVGMIQLLSYTAPPLQATTQCLMADALLG</sequence>
<dbReference type="InterPro" id="IPR001466">
    <property type="entry name" value="Beta-lactam-related"/>
</dbReference>
<dbReference type="RefSeq" id="WP_202092676.1">
    <property type="nucleotide sequence ID" value="NZ_CP061035.1"/>
</dbReference>
<keyword evidence="3" id="KW-1185">Reference proteome</keyword>
<reference evidence="3" key="1">
    <citation type="submission" date="2020-09" db="EMBL/GenBank/DDBJ databases">
        <title>Sphingomonas sp., a new species isolated from pork steak.</title>
        <authorList>
            <person name="Heidler von Heilborn D."/>
        </authorList>
    </citation>
    <scope>NUCLEOTIDE SEQUENCE [LARGE SCALE GENOMIC DNA]</scope>
</reference>
<gene>
    <name evidence="2" type="ORF">H5J25_15675</name>
</gene>
<dbReference type="Pfam" id="PF00144">
    <property type="entry name" value="Beta-lactamase"/>
    <property type="match status" value="1"/>
</dbReference>
<dbReference type="PANTHER" id="PTHR43283">
    <property type="entry name" value="BETA-LACTAMASE-RELATED"/>
    <property type="match status" value="1"/>
</dbReference>
<accession>A0A974S3X3</accession>
<dbReference type="PANTHER" id="PTHR43283:SF3">
    <property type="entry name" value="BETA-LACTAMASE FAMILY PROTEIN (AFU_ORTHOLOGUE AFUA_5G07500)"/>
    <property type="match status" value="1"/>
</dbReference>
<name>A0A974S3X3_9SPHN</name>
<dbReference type="InterPro" id="IPR012338">
    <property type="entry name" value="Beta-lactam/transpept-like"/>
</dbReference>
<proteinExistence type="predicted"/>
<dbReference type="SUPFAM" id="SSF56601">
    <property type="entry name" value="beta-lactamase/transpeptidase-like"/>
    <property type="match status" value="1"/>
</dbReference>
<dbReference type="AlphaFoldDB" id="A0A974S3X3"/>
<evidence type="ECO:0000313" key="3">
    <source>
        <dbReference type="Proteomes" id="UP000595894"/>
    </source>
</evidence>